<evidence type="ECO:0000256" key="1">
    <source>
        <dbReference type="SAM" id="SignalP"/>
    </source>
</evidence>
<proteinExistence type="predicted"/>
<accession>A0A5B7EBK1</accession>
<dbReference type="Gene3D" id="3.20.20.370">
    <property type="entry name" value="Glycoside hydrolase/deacetylase"/>
    <property type="match status" value="1"/>
</dbReference>
<feature type="signal peptide" evidence="1">
    <location>
        <begin position="1"/>
        <end position="19"/>
    </location>
</feature>
<reference evidence="2 3" key="1">
    <citation type="submission" date="2019-05" db="EMBL/GenBank/DDBJ databases">
        <title>Another draft genome of Portunus trituberculatus and its Hox gene families provides insights of decapod evolution.</title>
        <authorList>
            <person name="Jeong J.-H."/>
            <person name="Song I."/>
            <person name="Kim S."/>
            <person name="Choi T."/>
            <person name="Kim D."/>
            <person name="Ryu S."/>
            <person name="Kim W."/>
        </authorList>
    </citation>
    <scope>NUCLEOTIDE SEQUENCE [LARGE SCALE GENOMIC DNA]</scope>
    <source>
        <tissue evidence="2">Muscle</tissue>
    </source>
</reference>
<dbReference type="EMBL" id="VSRR010002206">
    <property type="protein sequence ID" value="MPC30174.1"/>
    <property type="molecule type" value="Genomic_DNA"/>
</dbReference>
<organism evidence="2 3">
    <name type="scientific">Portunus trituberculatus</name>
    <name type="common">Swimming crab</name>
    <name type="synonym">Neptunus trituberculatus</name>
    <dbReference type="NCBI Taxonomy" id="210409"/>
    <lineage>
        <taxon>Eukaryota</taxon>
        <taxon>Metazoa</taxon>
        <taxon>Ecdysozoa</taxon>
        <taxon>Arthropoda</taxon>
        <taxon>Crustacea</taxon>
        <taxon>Multicrustacea</taxon>
        <taxon>Malacostraca</taxon>
        <taxon>Eumalacostraca</taxon>
        <taxon>Eucarida</taxon>
        <taxon>Decapoda</taxon>
        <taxon>Pleocyemata</taxon>
        <taxon>Brachyura</taxon>
        <taxon>Eubrachyura</taxon>
        <taxon>Portunoidea</taxon>
        <taxon>Portunidae</taxon>
        <taxon>Portuninae</taxon>
        <taxon>Portunus</taxon>
    </lineage>
</organism>
<evidence type="ECO:0000313" key="3">
    <source>
        <dbReference type="Proteomes" id="UP000324222"/>
    </source>
</evidence>
<gene>
    <name evidence="2" type="ORF">E2C01_023433</name>
</gene>
<evidence type="ECO:0000313" key="2">
    <source>
        <dbReference type="EMBL" id="MPC30174.1"/>
    </source>
</evidence>
<feature type="chain" id="PRO_5022689880" evidence="1">
    <location>
        <begin position="20"/>
        <end position="165"/>
    </location>
</feature>
<name>A0A5B7EBK1_PORTR</name>
<protein>
    <submittedName>
        <fullName evidence="2">Uncharacterized protein</fullName>
    </submittedName>
</protein>
<dbReference type="InterPro" id="IPR052740">
    <property type="entry name" value="CE4"/>
</dbReference>
<comment type="caution">
    <text evidence="2">The sequence shown here is derived from an EMBL/GenBank/DDBJ whole genome shotgun (WGS) entry which is preliminary data.</text>
</comment>
<sequence length="165" mass="18839">MCVCVCVCVFNCFLFSGQGWRAPFLELGGDEMFSALQQLGLKYDCSWTTLKYTNWFEKPNQGLWPYTLDYNSPQDCPLGRCPKDTYPGVWVMPMLDLNDNKNQPCAMLDTCQRFASSDTHIAVETEHMHCSYLLITDLAPVGHVNAKEWLALQHTPEIIQCVFIL</sequence>
<dbReference type="OrthoDB" id="504708at2759"/>
<keyword evidence="3" id="KW-1185">Reference proteome</keyword>
<dbReference type="PANTHER" id="PTHR45985:SF8">
    <property type="entry name" value="CHITIN DEACETYLASE-LIKE 9, ISOFORM A"/>
    <property type="match status" value="1"/>
</dbReference>
<dbReference type="Proteomes" id="UP000324222">
    <property type="component" value="Unassembled WGS sequence"/>
</dbReference>
<keyword evidence="1" id="KW-0732">Signal</keyword>
<dbReference type="PANTHER" id="PTHR45985">
    <property type="match status" value="1"/>
</dbReference>
<dbReference type="AlphaFoldDB" id="A0A5B7EBK1"/>